<reference evidence="1 2" key="1">
    <citation type="submission" date="2018-06" db="EMBL/GenBank/DDBJ databases">
        <title>Pedobacter endophyticus sp. nov., an endophytic bacterium isolated from a leaf of Triticum aestivum.</title>
        <authorList>
            <person name="Zhang L."/>
        </authorList>
    </citation>
    <scope>NUCLEOTIDE SEQUENCE [LARGE SCALE GENOMIC DNA]</scope>
    <source>
        <strain evidence="1 2">CM134L-2</strain>
    </source>
</reference>
<evidence type="ECO:0000313" key="1">
    <source>
        <dbReference type="EMBL" id="RWU10653.1"/>
    </source>
</evidence>
<keyword evidence="2" id="KW-1185">Reference proteome</keyword>
<name>A0A3S3Q1A9_9SPHI</name>
<comment type="caution">
    <text evidence="1">The sequence shown here is derived from an EMBL/GenBank/DDBJ whole genome shotgun (WGS) entry which is preliminary data.</text>
</comment>
<dbReference type="AlphaFoldDB" id="A0A3S3Q1A9"/>
<dbReference type="Proteomes" id="UP000284120">
    <property type="component" value="Unassembled WGS sequence"/>
</dbReference>
<gene>
    <name evidence="1" type="ORF">DPV69_04755</name>
</gene>
<dbReference type="OrthoDB" id="1129530at2"/>
<dbReference type="RefSeq" id="WP_113646140.1">
    <property type="nucleotide sequence ID" value="NZ_QMHN01000001.1"/>
</dbReference>
<organism evidence="1 2">
    <name type="scientific">Pedobacter chitinilyticus</name>
    <dbReference type="NCBI Taxonomy" id="2233776"/>
    <lineage>
        <taxon>Bacteria</taxon>
        <taxon>Pseudomonadati</taxon>
        <taxon>Bacteroidota</taxon>
        <taxon>Sphingobacteriia</taxon>
        <taxon>Sphingobacteriales</taxon>
        <taxon>Sphingobacteriaceae</taxon>
        <taxon>Pedobacter</taxon>
    </lineage>
</organism>
<sequence>MKIRNDFVSNSSSVSYIITMKKEMVELFGRMYADSEKNELDKVREVLKDDLLENGTRAYIEGEEMYIKKYKFATDGDINTREYMAHDGKEVDVAVMSDQELWAYIYGEYIMKGEIGKIVGFGSTQVETY</sequence>
<protein>
    <submittedName>
        <fullName evidence="1">Uncharacterized protein</fullName>
    </submittedName>
</protein>
<proteinExistence type="predicted"/>
<accession>A0A3S3Q1A9</accession>
<evidence type="ECO:0000313" key="2">
    <source>
        <dbReference type="Proteomes" id="UP000284120"/>
    </source>
</evidence>
<dbReference type="EMBL" id="SAYW01000001">
    <property type="protein sequence ID" value="RWU10653.1"/>
    <property type="molecule type" value="Genomic_DNA"/>
</dbReference>